<reference evidence="3 4" key="1">
    <citation type="journal article" date="2023" name="BMC Biol.">
        <title>The compact genome of the sponge Oopsacas minuta (Hexactinellida) is lacking key metazoan core genes.</title>
        <authorList>
            <person name="Santini S."/>
            <person name="Schenkelaars Q."/>
            <person name="Jourda C."/>
            <person name="Duchesne M."/>
            <person name="Belahbib H."/>
            <person name="Rocher C."/>
            <person name="Selva M."/>
            <person name="Riesgo A."/>
            <person name="Vervoort M."/>
            <person name="Leys S.P."/>
            <person name="Kodjabachian L."/>
            <person name="Le Bivic A."/>
            <person name="Borchiellini C."/>
            <person name="Claverie J.M."/>
            <person name="Renard E."/>
        </authorList>
    </citation>
    <scope>NUCLEOTIDE SEQUENCE [LARGE SCALE GENOMIC DNA]</scope>
    <source>
        <strain evidence="3">SPO-2</strain>
    </source>
</reference>
<sequence>MALLRHKGVTTLLFLSATGTGAYLWIKKTQPESDLLNPSAYSAIRFGRAAIAVGKIIADYKINLPAYTADNYESVRSEIHWRTAERLKVLCYQNGGLFVKVGQHIGALDYVLPHEYVQTMKVFHEDAPYSPLSSLYTVIQDDLGRHVSDVFEEFEDKPLGVASLAQVHKARLKSDGSLVAVKVQHPLVKAHSDTDLRTIELFVDIIHNIFPDVHFQWLVREIKRNLPNELNFFQEARNCHRFSCAYRHLGTIRAPDIHWDLTTSRVLTMEYVEGGRLDDRQYMTQHGIKPESIVTELDRLYRDMFFRRGWIHCDPHPGNVLVDATYKDPQLILLDHGLYVDVNNQLRISYCRLWKALIDGDMPGVEQACRDMGVPDLHQIMAAVLTQRSWETIANKKLNVPRTAEEEYLITNRAMGMFSEITQVLQNVPRELIMVFKTNDLLAHVESALGVERDESYYISLAKECVSILGRYEADRATSWIHYYLIGIQTQWLLLKLRIYQFYRIIF</sequence>
<dbReference type="InterPro" id="IPR045307">
    <property type="entry name" value="ADCK1_dom"/>
</dbReference>
<comment type="similarity">
    <text evidence="1">Belongs to the protein kinase superfamily. ADCK protein kinase family.</text>
</comment>
<keyword evidence="3" id="KW-0808">Transferase</keyword>
<keyword evidence="3" id="KW-0418">Kinase</keyword>
<dbReference type="GO" id="GO:0055088">
    <property type="term" value="P:lipid homeostasis"/>
    <property type="evidence" value="ECO:0007669"/>
    <property type="project" value="TreeGrafter"/>
</dbReference>
<dbReference type="PANTHER" id="PTHR43173">
    <property type="entry name" value="ABC1 FAMILY PROTEIN"/>
    <property type="match status" value="1"/>
</dbReference>
<dbReference type="Proteomes" id="UP001165289">
    <property type="component" value="Unassembled WGS sequence"/>
</dbReference>
<dbReference type="AlphaFoldDB" id="A0AAV7JU23"/>
<accession>A0AAV7JU23</accession>
<protein>
    <submittedName>
        <fullName evidence="3">AarF domain-containing protein kinase 1-like</fullName>
    </submittedName>
</protein>
<evidence type="ECO:0000313" key="3">
    <source>
        <dbReference type="EMBL" id="KAI6652170.1"/>
    </source>
</evidence>
<dbReference type="PANTHER" id="PTHR43173:SF19">
    <property type="entry name" value="AARF DOMAIN-CONTAINING PROTEIN KINASE 1"/>
    <property type="match status" value="1"/>
</dbReference>
<evidence type="ECO:0000313" key="4">
    <source>
        <dbReference type="Proteomes" id="UP001165289"/>
    </source>
</evidence>
<dbReference type="GO" id="GO:0005743">
    <property type="term" value="C:mitochondrial inner membrane"/>
    <property type="evidence" value="ECO:0007669"/>
    <property type="project" value="TreeGrafter"/>
</dbReference>
<dbReference type="InterPro" id="IPR004147">
    <property type="entry name" value="ABC1_dom"/>
</dbReference>
<dbReference type="InterPro" id="IPR051130">
    <property type="entry name" value="Mito_struct-func_regulator"/>
</dbReference>
<gene>
    <name evidence="3" type="ORF">LOD99_7188</name>
</gene>
<dbReference type="InterPro" id="IPR011009">
    <property type="entry name" value="Kinase-like_dom_sf"/>
</dbReference>
<comment type="caution">
    <text evidence="3">The sequence shown here is derived from an EMBL/GenBank/DDBJ whole genome shotgun (WGS) entry which is preliminary data.</text>
</comment>
<dbReference type="Gene3D" id="1.10.510.10">
    <property type="entry name" value="Transferase(Phosphotransferase) domain 1"/>
    <property type="match status" value="1"/>
</dbReference>
<evidence type="ECO:0000259" key="2">
    <source>
        <dbReference type="Pfam" id="PF03109"/>
    </source>
</evidence>
<evidence type="ECO:0000256" key="1">
    <source>
        <dbReference type="ARBA" id="ARBA00009670"/>
    </source>
</evidence>
<keyword evidence="4" id="KW-1185">Reference proteome</keyword>
<dbReference type="GO" id="GO:0007005">
    <property type="term" value="P:mitochondrion organization"/>
    <property type="evidence" value="ECO:0007669"/>
    <property type="project" value="TreeGrafter"/>
</dbReference>
<name>A0AAV7JU23_9METZ</name>
<dbReference type="GO" id="GO:0016301">
    <property type="term" value="F:kinase activity"/>
    <property type="evidence" value="ECO:0007669"/>
    <property type="project" value="UniProtKB-KW"/>
</dbReference>
<feature type="domain" description="ABC1 atypical kinase-like" evidence="2">
    <location>
        <begin position="124"/>
        <end position="367"/>
    </location>
</feature>
<dbReference type="Pfam" id="PF03109">
    <property type="entry name" value="ABC1"/>
    <property type="match status" value="1"/>
</dbReference>
<dbReference type="SUPFAM" id="SSF56112">
    <property type="entry name" value="Protein kinase-like (PK-like)"/>
    <property type="match status" value="1"/>
</dbReference>
<dbReference type="CDD" id="cd13969">
    <property type="entry name" value="ADCK1-like"/>
    <property type="match status" value="1"/>
</dbReference>
<organism evidence="3 4">
    <name type="scientific">Oopsacas minuta</name>
    <dbReference type="NCBI Taxonomy" id="111878"/>
    <lineage>
        <taxon>Eukaryota</taxon>
        <taxon>Metazoa</taxon>
        <taxon>Porifera</taxon>
        <taxon>Hexactinellida</taxon>
        <taxon>Hexasterophora</taxon>
        <taxon>Lyssacinosida</taxon>
        <taxon>Leucopsacidae</taxon>
        <taxon>Oopsacas</taxon>
    </lineage>
</organism>
<proteinExistence type="inferred from homology"/>
<dbReference type="EMBL" id="JAKMXF010000299">
    <property type="protein sequence ID" value="KAI6652170.1"/>
    <property type="molecule type" value="Genomic_DNA"/>
</dbReference>